<proteinExistence type="predicted"/>
<keyword evidence="2" id="KW-1185">Reference proteome</keyword>
<reference evidence="1" key="1">
    <citation type="submission" date="2023-07" db="EMBL/GenBank/DDBJ databases">
        <authorList>
            <consortium name="AG Swart"/>
            <person name="Singh M."/>
            <person name="Singh A."/>
            <person name="Seah K."/>
            <person name="Emmerich C."/>
        </authorList>
    </citation>
    <scope>NUCLEOTIDE SEQUENCE</scope>
    <source>
        <strain evidence="1">DP1</strain>
    </source>
</reference>
<dbReference type="EMBL" id="CAMPGE010017496">
    <property type="protein sequence ID" value="CAI2375970.1"/>
    <property type="molecule type" value="Genomic_DNA"/>
</dbReference>
<name>A0AAD1XNS9_EUPCR</name>
<protein>
    <submittedName>
        <fullName evidence="1">Uncharacterized protein</fullName>
    </submittedName>
</protein>
<evidence type="ECO:0000313" key="1">
    <source>
        <dbReference type="EMBL" id="CAI2375970.1"/>
    </source>
</evidence>
<dbReference type="AlphaFoldDB" id="A0AAD1XNS9"/>
<dbReference type="Proteomes" id="UP001295684">
    <property type="component" value="Unassembled WGS sequence"/>
</dbReference>
<sequence length="321" mass="37026">MKRLSNFFFKKLEATSLDKTSRVVSKIHTCTIHDQSAGSKILQNIKALEYCITCNIGMCYTCSNEHFDENHQVDWGYDIFKYLESPVNSDNEHFNEGCQTTFDLDDLKCPCGRKIKDSQFSTMCAACGSWTCSAQCHEDFIQSKGKCLFIRNFLENEETASIQGMRNIMYINIEAMHRDDLPQYMPCTRVSPKFMKAMLGPKKGTVTVQRGFRQYGQPVQETLDAIVDIVDDTENDPYFDHHKERLCQCTCEYCAEASPHPVHNCAYLCRKLEKIDLKMEKELGLDQICQCICSNCFGMPTHARIDCIYHCNSSKFRHRFE</sequence>
<comment type="caution">
    <text evidence="1">The sequence shown here is derived from an EMBL/GenBank/DDBJ whole genome shotgun (WGS) entry which is preliminary data.</text>
</comment>
<gene>
    <name evidence="1" type="ORF">ECRASSUSDP1_LOCUS17338</name>
</gene>
<evidence type="ECO:0000313" key="2">
    <source>
        <dbReference type="Proteomes" id="UP001295684"/>
    </source>
</evidence>
<organism evidence="1 2">
    <name type="scientific">Euplotes crassus</name>
    <dbReference type="NCBI Taxonomy" id="5936"/>
    <lineage>
        <taxon>Eukaryota</taxon>
        <taxon>Sar</taxon>
        <taxon>Alveolata</taxon>
        <taxon>Ciliophora</taxon>
        <taxon>Intramacronucleata</taxon>
        <taxon>Spirotrichea</taxon>
        <taxon>Hypotrichia</taxon>
        <taxon>Euplotida</taxon>
        <taxon>Euplotidae</taxon>
        <taxon>Moneuplotes</taxon>
    </lineage>
</organism>
<accession>A0AAD1XNS9</accession>